<dbReference type="Gene3D" id="3.40.50.2300">
    <property type="match status" value="2"/>
</dbReference>
<dbReference type="Pfam" id="PF00356">
    <property type="entry name" value="LacI"/>
    <property type="match status" value="1"/>
</dbReference>
<keyword evidence="2 5" id="KW-0238">DNA-binding</keyword>
<dbReference type="SUPFAM" id="SSF53822">
    <property type="entry name" value="Periplasmic binding protein-like I"/>
    <property type="match status" value="1"/>
</dbReference>
<evidence type="ECO:0000259" key="4">
    <source>
        <dbReference type="PROSITE" id="PS50932"/>
    </source>
</evidence>
<keyword evidence="1" id="KW-0805">Transcription regulation</keyword>
<evidence type="ECO:0000256" key="2">
    <source>
        <dbReference type="ARBA" id="ARBA00023125"/>
    </source>
</evidence>
<evidence type="ECO:0000313" key="6">
    <source>
        <dbReference type="Proteomes" id="UP000680304"/>
    </source>
</evidence>
<evidence type="ECO:0000256" key="3">
    <source>
        <dbReference type="ARBA" id="ARBA00023163"/>
    </source>
</evidence>
<accession>A0ABQ4N032</accession>
<comment type="caution">
    <text evidence="5">The sequence shown here is derived from an EMBL/GenBank/DDBJ whole genome shotgun (WGS) entry which is preliminary data.</text>
</comment>
<dbReference type="Gene3D" id="1.10.260.40">
    <property type="entry name" value="lambda repressor-like DNA-binding domains"/>
    <property type="match status" value="1"/>
</dbReference>
<evidence type="ECO:0000313" key="5">
    <source>
        <dbReference type="EMBL" id="GIQ61504.1"/>
    </source>
</evidence>
<dbReference type="InterPro" id="IPR028082">
    <property type="entry name" value="Peripla_BP_I"/>
</dbReference>
<organism evidence="5 6">
    <name type="scientific">Paenibacillus cisolokensis</name>
    <dbReference type="NCBI Taxonomy" id="1658519"/>
    <lineage>
        <taxon>Bacteria</taxon>
        <taxon>Bacillati</taxon>
        <taxon>Bacillota</taxon>
        <taxon>Bacilli</taxon>
        <taxon>Bacillales</taxon>
        <taxon>Paenibacillaceae</taxon>
        <taxon>Paenibacillus</taxon>
    </lineage>
</organism>
<dbReference type="CDD" id="cd01392">
    <property type="entry name" value="HTH_LacI"/>
    <property type="match status" value="1"/>
</dbReference>
<evidence type="ECO:0000256" key="1">
    <source>
        <dbReference type="ARBA" id="ARBA00023015"/>
    </source>
</evidence>
<dbReference type="EMBL" id="BOVJ01000002">
    <property type="protein sequence ID" value="GIQ61504.1"/>
    <property type="molecule type" value="Genomic_DNA"/>
</dbReference>
<dbReference type="PANTHER" id="PTHR30146:SF109">
    <property type="entry name" value="HTH-TYPE TRANSCRIPTIONAL REGULATOR GALS"/>
    <property type="match status" value="1"/>
</dbReference>
<dbReference type="CDD" id="cd06267">
    <property type="entry name" value="PBP1_LacI_sugar_binding-like"/>
    <property type="match status" value="1"/>
</dbReference>
<name>A0ABQ4N032_9BACL</name>
<dbReference type="GO" id="GO:0003677">
    <property type="term" value="F:DNA binding"/>
    <property type="evidence" value="ECO:0007669"/>
    <property type="project" value="UniProtKB-KW"/>
</dbReference>
<gene>
    <name evidence="5" type="ORF">PACILC2_00720</name>
</gene>
<keyword evidence="3" id="KW-0804">Transcription</keyword>
<dbReference type="RefSeq" id="WP_235593414.1">
    <property type="nucleotide sequence ID" value="NZ_BOVJ01000002.1"/>
</dbReference>
<dbReference type="InterPro" id="IPR010982">
    <property type="entry name" value="Lambda_DNA-bd_dom_sf"/>
</dbReference>
<sequence>MKVTSKQIAEICGVTRGTVDRALHNRPGIHAATRDKILKVAAELGYRPHFLAQSLVKGRTKTLGVILFDIHNRIFAQLYHSFEAEARRRGYVVYLVLSNKDKELEIQYINSLLDRQVDGIAITPVNFGTEFASLLAKAQAPVVTFGNRVSADIPFVWIDDRQAIAESVRHIYAKGYRSLIYVSPPLRLKGKQNIGTPEQRHLGLLDACGELGDLRATVVTDRDFVPAVVRALEETEGKPAVLCSSDVYALEIVREFKQRNIRVPGQAGVMGFDNIDTLQYVDPPLATVDYNVDEIGRLAAELLIRRIEGQVIPPRTNVPHRIVDRESL</sequence>
<dbReference type="InterPro" id="IPR000843">
    <property type="entry name" value="HTH_LacI"/>
</dbReference>
<reference evidence="5 6" key="1">
    <citation type="submission" date="2021-04" db="EMBL/GenBank/DDBJ databases">
        <title>Draft genome sequence of Paenibacillus cisolokensis, LC2-13A.</title>
        <authorList>
            <person name="Uke A."/>
            <person name="Chhe C."/>
            <person name="Baramee S."/>
            <person name="Kosugi A."/>
        </authorList>
    </citation>
    <scope>NUCLEOTIDE SEQUENCE [LARGE SCALE GENOMIC DNA]</scope>
    <source>
        <strain evidence="5 6">LC2-13A</strain>
    </source>
</reference>
<dbReference type="SMART" id="SM00354">
    <property type="entry name" value="HTH_LACI"/>
    <property type="match status" value="1"/>
</dbReference>
<dbReference type="Pfam" id="PF13377">
    <property type="entry name" value="Peripla_BP_3"/>
    <property type="match status" value="1"/>
</dbReference>
<feature type="domain" description="HTH lacI-type" evidence="4">
    <location>
        <begin position="3"/>
        <end position="57"/>
    </location>
</feature>
<keyword evidence="6" id="KW-1185">Reference proteome</keyword>
<dbReference type="PANTHER" id="PTHR30146">
    <property type="entry name" value="LACI-RELATED TRANSCRIPTIONAL REPRESSOR"/>
    <property type="match status" value="1"/>
</dbReference>
<proteinExistence type="predicted"/>
<dbReference type="PROSITE" id="PS50932">
    <property type="entry name" value="HTH_LACI_2"/>
    <property type="match status" value="1"/>
</dbReference>
<dbReference type="InterPro" id="IPR046335">
    <property type="entry name" value="LacI/GalR-like_sensor"/>
</dbReference>
<dbReference type="SUPFAM" id="SSF47413">
    <property type="entry name" value="lambda repressor-like DNA-binding domains"/>
    <property type="match status" value="1"/>
</dbReference>
<dbReference type="Proteomes" id="UP000680304">
    <property type="component" value="Unassembled WGS sequence"/>
</dbReference>
<protein>
    <submittedName>
        <fullName evidence="5">DNA-binding transcriptional regulator CytR</fullName>
    </submittedName>
</protein>